<keyword evidence="1" id="KW-1133">Transmembrane helix</keyword>
<evidence type="ECO:0008006" key="4">
    <source>
        <dbReference type="Google" id="ProtNLM"/>
    </source>
</evidence>
<sequence length="124" mass="14032">MPPERTARALRILFWLLLATALYFALDPRPPRGPLDRLGDKWEHMIAFATLTFVAVLAWPRRSVWRIAVLLAGFGALIELLQAYPAIHRDSDWRDFVADCVAIALTALTIRPLVNRFAKGRALP</sequence>
<keyword evidence="3" id="KW-1185">Reference proteome</keyword>
<protein>
    <recommendedName>
        <fullName evidence="4">VanZ family protein</fullName>
    </recommendedName>
</protein>
<feature type="transmembrane region" description="Helical" evidence="1">
    <location>
        <begin position="9"/>
        <end position="26"/>
    </location>
</feature>
<dbReference type="AlphaFoldDB" id="A0A2N0HKS3"/>
<evidence type="ECO:0000313" key="2">
    <source>
        <dbReference type="EMBL" id="PKB19532.1"/>
    </source>
</evidence>
<gene>
    <name evidence="2" type="ORF">B0I00_1768</name>
</gene>
<dbReference type="EMBL" id="PHUF01000003">
    <property type="protein sequence ID" value="PKB19532.1"/>
    <property type="molecule type" value="Genomic_DNA"/>
</dbReference>
<comment type="caution">
    <text evidence="2">The sequence shown here is derived from an EMBL/GenBank/DDBJ whole genome shotgun (WGS) entry which is preliminary data.</text>
</comment>
<feature type="transmembrane region" description="Helical" evidence="1">
    <location>
        <begin position="42"/>
        <end position="60"/>
    </location>
</feature>
<evidence type="ECO:0000313" key="3">
    <source>
        <dbReference type="Proteomes" id="UP000232587"/>
    </source>
</evidence>
<proteinExistence type="predicted"/>
<feature type="transmembrane region" description="Helical" evidence="1">
    <location>
        <begin position="67"/>
        <end position="84"/>
    </location>
</feature>
<feature type="transmembrane region" description="Helical" evidence="1">
    <location>
        <begin position="96"/>
        <end position="114"/>
    </location>
</feature>
<accession>A0A2N0HKS3</accession>
<keyword evidence="1" id="KW-0812">Transmembrane</keyword>
<evidence type="ECO:0000256" key="1">
    <source>
        <dbReference type="SAM" id="Phobius"/>
    </source>
</evidence>
<dbReference type="Proteomes" id="UP000232587">
    <property type="component" value="Unassembled WGS sequence"/>
</dbReference>
<organism evidence="2 3">
    <name type="scientific">Novosphingobium kunmingense</name>
    <dbReference type="NCBI Taxonomy" id="1211806"/>
    <lineage>
        <taxon>Bacteria</taxon>
        <taxon>Pseudomonadati</taxon>
        <taxon>Pseudomonadota</taxon>
        <taxon>Alphaproteobacteria</taxon>
        <taxon>Sphingomonadales</taxon>
        <taxon>Sphingomonadaceae</taxon>
        <taxon>Novosphingobium</taxon>
    </lineage>
</organism>
<keyword evidence="1" id="KW-0472">Membrane</keyword>
<reference evidence="2 3" key="1">
    <citation type="submission" date="2017-11" db="EMBL/GenBank/DDBJ databases">
        <title>Genomic Encyclopedia of Type Strains, Phase III (KMG-III): the genomes of soil and plant-associated and newly described type strains.</title>
        <authorList>
            <person name="Whitman W."/>
        </authorList>
    </citation>
    <scope>NUCLEOTIDE SEQUENCE [LARGE SCALE GENOMIC DNA]</scope>
    <source>
        <strain evidence="2 3">CGMCC 1.12274</strain>
    </source>
</reference>
<name>A0A2N0HKS3_9SPHN</name>
<dbReference type="NCBIfam" id="NF037970">
    <property type="entry name" value="vanZ_1"/>
    <property type="match status" value="1"/>
</dbReference>